<dbReference type="SUPFAM" id="SSF69318">
    <property type="entry name" value="Integrin alpha N-terminal domain"/>
    <property type="match status" value="1"/>
</dbReference>
<protein>
    <recommendedName>
        <fullName evidence="2">Phospholipase D-like domain-containing protein</fullName>
    </recommendedName>
</protein>
<dbReference type="Proteomes" id="UP000325211">
    <property type="component" value="Chromosome"/>
</dbReference>
<dbReference type="AlphaFoldDB" id="A0A5P2D1B6"/>
<gene>
    <name evidence="3" type="ORF">DEJ50_02645</name>
</gene>
<name>A0A5P2D1B6_STRVZ</name>
<feature type="domain" description="Phospholipase D-like" evidence="2">
    <location>
        <begin position="58"/>
        <end position="215"/>
    </location>
</feature>
<dbReference type="InterPro" id="IPR025202">
    <property type="entry name" value="PLD-like_dom"/>
</dbReference>
<proteinExistence type="predicted"/>
<dbReference type="OrthoDB" id="3740959at2"/>
<evidence type="ECO:0000313" key="3">
    <source>
        <dbReference type="EMBL" id="QES46909.1"/>
    </source>
</evidence>
<dbReference type="SUPFAM" id="SSF56024">
    <property type="entry name" value="Phospholipase D/nuclease"/>
    <property type="match status" value="1"/>
</dbReference>
<reference evidence="3 4" key="1">
    <citation type="submission" date="2018-05" db="EMBL/GenBank/DDBJ databases">
        <title>Streptomyces venezuelae.</title>
        <authorList>
            <person name="Kim W."/>
            <person name="Lee N."/>
            <person name="Cho B.-K."/>
        </authorList>
    </citation>
    <scope>NUCLEOTIDE SEQUENCE [LARGE SCALE GENOMIC DNA]</scope>
    <source>
        <strain evidence="3 4">ATCC 21782</strain>
    </source>
</reference>
<evidence type="ECO:0000313" key="4">
    <source>
        <dbReference type="Proteomes" id="UP000325211"/>
    </source>
</evidence>
<dbReference type="RefSeq" id="WP_150205788.1">
    <property type="nucleotide sequence ID" value="NZ_CP029190.1"/>
</dbReference>
<dbReference type="InterPro" id="IPR028994">
    <property type="entry name" value="Integrin_alpha_N"/>
</dbReference>
<feature type="chain" id="PRO_5038941019" description="Phospholipase D-like domain-containing protein" evidence="1">
    <location>
        <begin position="28"/>
        <end position="775"/>
    </location>
</feature>
<dbReference type="Gene3D" id="3.30.870.10">
    <property type="entry name" value="Endonuclease Chain A"/>
    <property type="match status" value="2"/>
</dbReference>
<dbReference type="Gene3D" id="2.40.128.340">
    <property type="match status" value="3"/>
</dbReference>
<dbReference type="EMBL" id="CP029190">
    <property type="protein sequence ID" value="QES46909.1"/>
    <property type="molecule type" value="Genomic_DNA"/>
</dbReference>
<keyword evidence="1" id="KW-0732">Signal</keyword>
<evidence type="ECO:0000259" key="2">
    <source>
        <dbReference type="Pfam" id="PF13091"/>
    </source>
</evidence>
<dbReference type="Pfam" id="PF13091">
    <property type="entry name" value="PLDc_2"/>
    <property type="match status" value="1"/>
</dbReference>
<accession>A0A5P2D1B6</accession>
<feature type="signal peptide" evidence="1">
    <location>
        <begin position="1"/>
        <end position="27"/>
    </location>
</feature>
<sequence>MRFKKLAALALSAVTTAVMVVSAPSAAAVETTPSLEVVFNKPTPRGTAGHDRAIETRLLDLIGKATSTSSIRVSLYAMEDKDVVNALITAANDRKVDVRVLSERCPWGVFRAKCDGSSGEPIPPVTTIVPEAARLAQALGNAPDGKPRVVLCNKGCMQTADINHDKFWLFSELSDGRTNVAVQSSHNLGATAPGLADNMVISSGDAQIYQGYEHTWNTMRVKELAGGADSLWPEIDTAGTGDFSGHGGTVAAWRYPRDPEADGVINDPVARSIAALDCSTGPEVHIAMASWGGRTEVDKALLAKVDEVGANGKRCTFRILTAGTPAKAVALEPNAAHPDREVQLWTVMSNQLNGASGGLHSKYVLLSWDDADGAHRVVHTGSDNFSNPAVGAADESSLRITDAGVYDAFKANWEWLRAENDLTANALTDIPFLYEYSEKQVTPFTFGTTEFKTFRDPKHSNFQSPAALSRKSVKGDFNGDGVLDIVTLNEDGLDAQGKKAFSFETFLGKPDGRYFPGVKSWKANSDWGWYSNMRLTSGDYNGDGRDDVAALYTRAGTGDDWSFYTFLAQPDGTFTGPKRAFDSLPGWGKASQMKIVSGKFNTGDERDDIAALYTYADGDVGLHTFTTKEDGTFNASFGSWRAEAGTWGSGDRMTIVSGNFDNSGGEDIAALYDYANGAVGLHTFLSQANGGFNWPVGSWYDTAWGSAQNMQLTTGDFDGDGLDDIASLYKYAFTPPAAPTMAVHIFRNQASGKFNTPYRGWYGEYSAASVTVPTS</sequence>
<evidence type="ECO:0000256" key="1">
    <source>
        <dbReference type="SAM" id="SignalP"/>
    </source>
</evidence>
<organism evidence="3 4">
    <name type="scientific">Streptomyces venezuelae</name>
    <dbReference type="NCBI Taxonomy" id="54571"/>
    <lineage>
        <taxon>Bacteria</taxon>
        <taxon>Bacillati</taxon>
        <taxon>Actinomycetota</taxon>
        <taxon>Actinomycetes</taxon>
        <taxon>Kitasatosporales</taxon>
        <taxon>Streptomycetaceae</taxon>
        <taxon>Streptomyces</taxon>
    </lineage>
</organism>